<dbReference type="SMART" id="SM00671">
    <property type="entry name" value="SEL1"/>
    <property type="match status" value="4"/>
</dbReference>
<protein>
    <submittedName>
        <fullName evidence="1">Sel1 repeat family protein</fullName>
    </submittedName>
</protein>
<evidence type="ECO:0000313" key="1">
    <source>
        <dbReference type="EMBL" id="UYH51227.1"/>
    </source>
</evidence>
<organism evidence="1 2">
    <name type="scientific">Candidatus Kirkpatrickella diaphorinae</name>
    <dbReference type="NCBI Taxonomy" id="2984322"/>
    <lineage>
        <taxon>Bacteria</taxon>
        <taxon>Pseudomonadati</taxon>
        <taxon>Pseudomonadota</taxon>
        <taxon>Alphaproteobacteria</taxon>
        <taxon>Acetobacterales</taxon>
        <taxon>Acetobacteraceae</taxon>
        <taxon>Candidatus Kirkpatrickella</taxon>
    </lineage>
</organism>
<dbReference type="RefSeq" id="WP_319806821.1">
    <property type="nucleotide sequence ID" value="NZ_CP107052.1"/>
</dbReference>
<dbReference type="EMBL" id="CP107052">
    <property type="protein sequence ID" value="UYH51227.1"/>
    <property type="molecule type" value="Genomic_DNA"/>
</dbReference>
<dbReference type="InterPro" id="IPR050767">
    <property type="entry name" value="Sel1_AlgK"/>
</dbReference>
<dbReference type="InterPro" id="IPR011990">
    <property type="entry name" value="TPR-like_helical_dom_sf"/>
</dbReference>
<gene>
    <name evidence="1" type="ORF">N5W20_09095</name>
</gene>
<dbReference type="SUPFAM" id="SSF81901">
    <property type="entry name" value="HCP-like"/>
    <property type="match status" value="1"/>
</dbReference>
<sequence length="257" mass="26951">MSLSDLLEAALPPLREGDAHVAPALDWLDTAPYGASPPEASIQALLVLGQKQLDAGAMDQALIFFEKAARSRHPHAVNMLGRAYERGWGCRRHPSRAARLFQQSAKGGDGWAMFNLADLTLKGDGCARDNILALRLYMAAAGRGVSKALNMIGLICERGLCGQRDPAQALELYLGGAEAGDGWAALNAARCLLASGARREAVAQMRRAAELGQSDLAKHIGDLTAAYPGLAAICAEDAILGPVMALSSSASARHGAL</sequence>
<dbReference type="Proteomes" id="UP001163831">
    <property type="component" value="Chromosome"/>
</dbReference>
<dbReference type="PANTHER" id="PTHR11102:SF160">
    <property type="entry name" value="ERAD-ASSOCIATED E3 UBIQUITIN-PROTEIN LIGASE COMPONENT HRD3"/>
    <property type="match status" value="1"/>
</dbReference>
<dbReference type="PANTHER" id="PTHR11102">
    <property type="entry name" value="SEL-1-LIKE PROTEIN"/>
    <property type="match status" value="1"/>
</dbReference>
<proteinExistence type="predicted"/>
<dbReference type="Pfam" id="PF08238">
    <property type="entry name" value="Sel1"/>
    <property type="match status" value="4"/>
</dbReference>
<reference evidence="1" key="1">
    <citation type="submission" date="2022-10" db="EMBL/GenBank/DDBJ databases">
        <title>Candidatus Kirkpatrella diaphorinas gen. nov., sp. nov., an uncultured endosymbiont identified in a population of Diaphorina citri from Hawaii.</title>
        <authorList>
            <person name="Henry E.M."/>
            <person name="Carlson C.R."/>
            <person name="Kuo Y.-W."/>
        </authorList>
    </citation>
    <scope>NUCLEOTIDE SEQUENCE</scope>
    <source>
        <strain evidence="1">CADCRV1</strain>
    </source>
</reference>
<dbReference type="Gene3D" id="1.25.40.10">
    <property type="entry name" value="Tetratricopeptide repeat domain"/>
    <property type="match status" value="1"/>
</dbReference>
<accession>A0ABY6GI85</accession>
<name>A0ABY6GI85_9PROT</name>
<keyword evidence="2" id="KW-1185">Reference proteome</keyword>
<dbReference type="InterPro" id="IPR006597">
    <property type="entry name" value="Sel1-like"/>
</dbReference>
<evidence type="ECO:0000313" key="2">
    <source>
        <dbReference type="Proteomes" id="UP001163831"/>
    </source>
</evidence>